<comment type="subcellular location">
    <subcellularLocation>
        <location evidence="1">Membrane</location>
        <topology evidence="1">Multi-pass membrane protein</topology>
    </subcellularLocation>
</comment>
<evidence type="ECO:0000259" key="6">
    <source>
        <dbReference type="Pfam" id="PF06271"/>
    </source>
</evidence>
<dbReference type="OrthoDB" id="9814143at2"/>
<evidence type="ECO:0000313" key="8">
    <source>
        <dbReference type="Proteomes" id="UP000266292"/>
    </source>
</evidence>
<sequence>MNTIKIRTTQHVEVAYPVASVGDRIVAHLIDLVVYFVWCVMWAIVKEMTDMVGEVFLAIVVMLPIVFYHLLCEIFLHGQSIGKMARDIKVVKLNGEAPSIGDYLLRWVFRLIDTTISQGFVAVVTIAVSNKGQRLGDMAAGTSVIRMRAVRRREAVAVNIEEGYQVRFPEVHLLTDTDVALIRKLLFKAEKYHNYELLEKMAERVKEITGIQTDMAEWEFLQTVVKDYHHYTHGDIVV</sequence>
<protein>
    <submittedName>
        <fullName evidence="7">RDD family protein</fullName>
    </submittedName>
</protein>
<dbReference type="PANTHER" id="PTHR38480">
    <property type="entry name" value="SLR0254 PROTEIN"/>
    <property type="match status" value="1"/>
</dbReference>
<keyword evidence="2 5" id="KW-0812">Transmembrane</keyword>
<evidence type="ECO:0000256" key="2">
    <source>
        <dbReference type="ARBA" id="ARBA00022692"/>
    </source>
</evidence>
<evidence type="ECO:0000256" key="4">
    <source>
        <dbReference type="ARBA" id="ARBA00023136"/>
    </source>
</evidence>
<proteinExistence type="predicted"/>
<dbReference type="KEGG" id="pact:CA264_08625"/>
<accession>A0A1X9YRI7</accession>
<evidence type="ECO:0000256" key="3">
    <source>
        <dbReference type="ARBA" id="ARBA00022989"/>
    </source>
</evidence>
<dbReference type="RefSeq" id="WP_025606370.1">
    <property type="nucleotide sequence ID" value="NZ_CP021235.1"/>
</dbReference>
<dbReference type="AlphaFoldDB" id="A0A1X9YRI7"/>
<keyword evidence="8" id="KW-1185">Reference proteome</keyword>
<evidence type="ECO:0000256" key="1">
    <source>
        <dbReference type="ARBA" id="ARBA00004141"/>
    </source>
</evidence>
<feature type="transmembrane region" description="Helical" evidence="5">
    <location>
        <begin position="25"/>
        <end position="44"/>
    </location>
</feature>
<keyword evidence="3 5" id="KW-1133">Transmembrane helix</keyword>
<feature type="transmembrane region" description="Helical" evidence="5">
    <location>
        <begin position="56"/>
        <end position="76"/>
    </location>
</feature>
<dbReference type="STRING" id="709015.GCA_000472485_01735"/>
<dbReference type="PANTHER" id="PTHR38480:SF1">
    <property type="entry name" value="SLR0254 PROTEIN"/>
    <property type="match status" value="1"/>
</dbReference>
<organism evidence="7 8">
    <name type="scientific">Pontibacter actiniarum</name>
    <dbReference type="NCBI Taxonomy" id="323450"/>
    <lineage>
        <taxon>Bacteria</taxon>
        <taxon>Pseudomonadati</taxon>
        <taxon>Bacteroidota</taxon>
        <taxon>Cytophagia</taxon>
        <taxon>Cytophagales</taxon>
        <taxon>Hymenobacteraceae</taxon>
        <taxon>Pontibacter</taxon>
    </lineage>
</organism>
<gene>
    <name evidence="7" type="ORF">CA264_08625</name>
</gene>
<dbReference type="EMBL" id="CP021235">
    <property type="protein sequence ID" value="ARS35496.1"/>
    <property type="molecule type" value="Genomic_DNA"/>
</dbReference>
<dbReference type="Proteomes" id="UP000266292">
    <property type="component" value="Chromosome"/>
</dbReference>
<evidence type="ECO:0000313" key="7">
    <source>
        <dbReference type="EMBL" id="ARS35496.1"/>
    </source>
</evidence>
<reference evidence="8" key="1">
    <citation type="submission" date="2017-05" db="EMBL/GenBank/DDBJ databases">
        <authorList>
            <person name="Ray J."/>
            <person name="Price M."/>
            <person name="Deutschbauer A."/>
        </authorList>
    </citation>
    <scope>NUCLEOTIDE SEQUENCE [LARGE SCALE GENOMIC DNA]</scope>
    <source>
        <strain evidence="8">DSM 19842</strain>
    </source>
</reference>
<name>A0A1X9YRI7_9BACT</name>
<dbReference type="InterPro" id="IPR010432">
    <property type="entry name" value="RDD"/>
</dbReference>
<keyword evidence="4 5" id="KW-0472">Membrane</keyword>
<feature type="domain" description="RDD" evidence="6">
    <location>
        <begin position="18"/>
        <end position="141"/>
    </location>
</feature>
<evidence type="ECO:0000256" key="5">
    <source>
        <dbReference type="SAM" id="Phobius"/>
    </source>
</evidence>
<dbReference type="Pfam" id="PF06271">
    <property type="entry name" value="RDD"/>
    <property type="match status" value="1"/>
</dbReference>
<dbReference type="GO" id="GO:0016020">
    <property type="term" value="C:membrane"/>
    <property type="evidence" value="ECO:0007669"/>
    <property type="project" value="UniProtKB-SubCell"/>
</dbReference>